<dbReference type="AlphaFoldDB" id="A0A9D4DKP3"/>
<dbReference type="EMBL" id="JAIWYP010000010">
    <property type="protein sequence ID" value="KAH3750270.1"/>
    <property type="molecule type" value="Genomic_DNA"/>
</dbReference>
<reference evidence="1" key="2">
    <citation type="submission" date="2020-11" db="EMBL/GenBank/DDBJ databases">
        <authorList>
            <person name="McCartney M.A."/>
            <person name="Auch B."/>
            <person name="Kono T."/>
            <person name="Mallez S."/>
            <person name="Becker A."/>
            <person name="Gohl D.M."/>
            <person name="Silverstein K.A.T."/>
            <person name="Koren S."/>
            <person name="Bechman K.B."/>
            <person name="Herman A."/>
            <person name="Abrahante J.E."/>
            <person name="Garbe J."/>
        </authorList>
    </citation>
    <scope>NUCLEOTIDE SEQUENCE</scope>
    <source>
        <strain evidence="1">Duluth1</strain>
        <tissue evidence="1">Whole animal</tissue>
    </source>
</reference>
<keyword evidence="2" id="KW-1185">Reference proteome</keyword>
<gene>
    <name evidence="1" type="ORF">DPMN_184790</name>
</gene>
<organism evidence="1 2">
    <name type="scientific">Dreissena polymorpha</name>
    <name type="common">Zebra mussel</name>
    <name type="synonym">Mytilus polymorpha</name>
    <dbReference type="NCBI Taxonomy" id="45954"/>
    <lineage>
        <taxon>Eukaryota</taxon>
        <taxon>Metazoa</taxon>
        <taxon>Spiralia</taxon>
        <taxon>Lophotrochozoa</taxon>
        <taxon>Mollusca</taxon>
        <taxon>Bivalvia</taxon>
        <taxon>Autobranchia</taxon>
        <taxon>Heteroconchia</taxon>
        <taxon>Euheterodonta</taxon>
        <taxon>Imparidentia</taxon>
        <taxon>Neoheterodontei</taxon>
        <taxon>Myida</taxon>
        <taxon>Dreissenoidea</taxon>
        <taxon>Dreissenidae</taxon>
        <taxon>Dreissena</taxon>
    </lineage>
</organism>
<dbReference type="Gene3D" id="2.120.10.30">
    <property type="entry name" value="TolB, C-terminal domain"/>
    <property type="match status" value="1"/>
</dbReference>
<protein>
    <submittedName>
        <fullName evidence="1">Uncharacterized protein</fullName>
    </submittedName>
</protein>
<dbReference type="Proteomes" id="UP000828390">
    <property type="component" value="Unassembled WGS sequence"/>
</dbReference>
<name>A0A9D4DKP3_DREPO</name>
<accession>A0A9D4DKP3</accession>
<dbReference type="InterPro" id="IPR011042">
    <property type="entry name" value="6-blade_b-propeller_TolB-like"/>
</dbReference>
<reference evidence="1" key="1">
    <citation type="journal article" date="2019" name="bioRxiv">
        <title>The Genome of the Zebra Mussel, Dreissena polymorpha: A Resource for Invasive Species Research.</title>
        <authorList>
            <person name="McCartney M.A."/>
            <person name="Auch B."/>
            <person name="Kono T."/>
            <person name="Mallez S."/>
            <person name="Zhang Y."/>
            <person name="Obille A."/>
            <person name="Becker A."/>
            <person name="Abrahante J.E."/>
            <person name="Garbe J."/>
            <person name="Badalamenti J.P."/>
            <person name="Herman A."/>
            <person name="Mangelson H."/>
            <person name="Liachko I."/>
            <person name="Sullivan S."/>
            <person name="Sone E.D."/>
            <person name="Koren S."/>
            <person name="Silverstein K.A.T."/>
            <person name="Beckman K.B."/>
            <person name="Gohl D.M."/>
        </authorList>
    </citation>
    <scope>NUCLEOTIDE SEQUENCE</scope>
    <source>
        <strain evidence="1">Duluth1</strain>
        <tissue evidence="1">Whole animal</tissue>
    </source>
</reference>
<evidence type="ECO:0000313" key="1">
    <source>
        <dbReference type="EMBL" id="KAH3750270.1"/>
    </source>
</evidence>
<comment type="caution">
    <text evidence="1">The sequence shown here is derived from an EMBL/GenBank/DDBJ whole genome shotgun (WGS) entry which is preliminary data.</text>
</comment>
<dbReference type="SUPFAM" id="SSF101898">
    <property type="entry name" value="NHL repeat"/>
    <property type="match status" value="1"/>
</dbReference>
<sequence>MSGDLLNKLYEDTSDDFTVDMCAVSPSGDKIFVTNFIHDKVITLARDGTVICTFTDPDLEFPRGIHVTAKGQVLVCGYLSDTILQLDGEGKKKLTTLVTSKDGLCKPVSVFYNRSSSSIIVGQHYNANILVFKVK</sequence>
<proteinExistence type="predicted"/>
<evidence type="ECO:0000313" key="2">
    <source>
        <dbReference type="Proteomes" id="UP000828390"/>
    </source>
</evidence>